<evidence type="ECO:0000259" key="4">
    <source>
        <dbReference type="PROSITE" id="PS51208"/>
    </source>
</evidence>
<dbReference type="Pfam" id="PF12951">
    <property type="entry name" value="PATR"/>
    <property type="match status" value="5"/>
</dbReference>
<feature type="compositionally biased region" description="Gly residues" evidence="2">
    <location>
        <begin position="130"/>
        <end position="139"/>
    </location>
</feature>
<dbReference type="EMBL" id="PXYI01000005">
    <property type="protein sequence ID" value="PSJ38849.1"/>
    <property type="molecule type" value="Genomic_DNA"/>
</dbReference>
<feature type="compositionally biased region" description="Gly residues" evidence="2">
    <location>
        <begin position="112"/>
        <end position="122"/>
    </location>
</feature>
<feature type="signal peptide" evidence="3">
    <location>
        <begin position="1"/>
        <end position="39"/>
    </location>
</feature>
<dbReference type="Gene3D" id="2.40.128.130">
    <property type="entry name" value="Autotransporter beta-domain"/>
    <property type="match status" value="1"/>
</dbReference>
<dbReference type="SMART" id="SM00869">
    <property type="entry name" value="Autotransporter"/>
    <property type="match status" value="1"/>
</dbReference>
<dbReference type="NCBIfam" id="TIGR02601">
    <property type="entry name" value="autotrns_rpt"/>
    <property type="match status" value="3"/>
</dbReference>
<dbReference type="PANTHER" id="PTHR35037">
    <property type="entry name" value="C-TERMINAL REGION OF AIDA-LIKE PROTEIN"/>
    <property type="match status" value="1"/>
</dbReference>
<feature type="domain" description="Autotransporter" evidence="4">
    <location>
        <begin position="2046"/>
        <end position="2320"/>
    </location>
</feature>
<evidence type="ECO:0000256" key="2">
    <source>
        <dbReference type="SAM" id="MobiDB-lite"/>
    </source>
</evidence>
<dbReference type="InterPro" id="IPR005546">
    <property type="entry name" value="Autotransporte_beta"/>
</dbReference>
<dbReference type="SUPFAM" id="SSF103515">
    <property type="entry name" value="Autotransporter"/>
    <property type="match status" value="1"/>
</dbReference>
<protein>
    <recommendedName>
        <fullName evidence="4">Autotransporter domain-containing protein</fullName>
    </recommendedName>
</protein>
<dbReference type="SUPFAM" id="SSF51126">
    <property type="entry name" value="Pectin lyase-like"/>
    <property type="match status" value="5"/>
</dbReference>
<feature type="compositionally biased region" description="Low complexity" evidence="2">
    <location>
        <begin position="88"/>
        <end position="98"/>
    </location>
</feature>
<evidence type="ECO:0000256" key="1">
    <source>
        <dbReference type="ARBA" id="ARBA00022729"/>
    </source>
</evidence>
<comment type="caution">
    <text evidence="5">The sequence shown here is derived from an EMBL/GenBank/DDBJ whole genome shotgun (WGS) entry which is preliminary data.</text>
</comment>
<sequence>MRAAIHRKKRQSILPAYTSASLTALAVALAVGAVPVAQAQQITRGGGNSAGGIAGGGGGRGGGGGDGGVSRGGAGGSAATTPDGLAQAGSNGTNPTNGAPGGPAGTPNDISAGGGGGGGGRRLGPDPQSGTGGAGGAGGHMEARTGAFSLSADHLGSTGGNGVGGNGGSGGGGGGSGGLVLTGFEVNVETAGRAVTGGTGGKSTSVGGASIVGVAGGGGAGLVLLQGGALTISGGSAIAGGAGGTLADYGGGGGAGLFLYAGGTLVNQTGSILGGNGGGIILGMHMGGDGGAGVLSNLGTIANQAVIKGGDGGVAMYIGGAGGIGAVAWGGSIDNAASGVISGGQGATIRNAGETSKPGVGGAGILFRDGQSASLINSGTIAGGAAGATPYGDNVVGAGGVGVTGAATGNISIINSGTITGGLNSRNAVRSDAIALFGSGNRVELRAGSTIDGNVVVSGGSDNALVLGGSAGSSLDVSLVGELGQYRGFDRFEKIGASNWTLTGTGDQDWSITSGSLKGDTNSLGGDLSFGTSDGDRDAIFDQAFDGTYGGILSGDGVVIKTGTGAMTMTGVPAPGDTFTGLVQVDSGALVLNGTVGDRAGKTAQLRVEAGAMLGGSGTFLGNVTVADGGIVGPGSSPGTLTIAGNYTLGAGTVLRYELGQPGVVGSGTNDLIVVGGNLTLDGSLEVTALPDFGAGYYRLIDYAGTLTDNELAVGTTPAGFTGTVQTGIAGQVNILFNDGAQRVQYWDGADATGSSAAVNGDGGTGVWRAAGTNWTAASGFGVNDGWAGQAGVFAGVAGGTVTVEGTQSFQRLRFDTAGYVLEGGALATTGGFSIIEVNAATTINTAIAGGAGLTKTGAGALTMGGANSYSGRTTVSAGSLSLATGGQIAGGLHNEASFSNAGTVDGLVTNVGTLSSTGTLNGTLINQGVADLSGQVQGRIENHGTIALTGALSGVTRLSQGELGSLDVAGFEMRLDVLDGQGSVAMGGGKLVIGSSGRSSEFAGTIAGGGTVTIAGGSFQGTGTIDATMVVADGAHLNGVQGTTLSVGSLMLAAGSQLDVTLGTPSTAPLFDIDRNLTLDGVINVSASPAFGVGVYRLFDYGGALTDNGLELGAVSGATGYQLSIQGGAGRVNLVNTAGATLAFWDGGAVGFHNNGAVDGGSGTWSTGGANWTTVDGGVNSAMTPQPGFAVFQRSGGTVTIDDTAGQVSATGMQFATNGYTLEGSPIALAGERAVIRVGDGSAAGAGMRATIAASLSGQAALVKLDLGTLVLSGANSYTGDTIISDGALSLSAGGVIAGAVRNDASFSNAGTVNGPVTNAGTFASTGTLDGSLVNQGAANLAGQLRGSIENNGTVALTGALSGVTRLYQATGASLDAAGFDLALDALDGGGSIALGGGTLAIGAAGTSSTFGGTITGGGTVTIAAGIFQGTGTIDGAVVVADGAHLNGIEGSSLSIGALRLGAGSQLDVTLGAPSGVALFDIGGDLTLDGTVNVSAGPAFGAGIYRLLDYRGALTDNGLELGAVTGASGAGLSVQSGAGHVNLVNTAGVTLAFWDGGAAAIHNNGAVDGGSGTWSTGGANWTTVDGGVNSAMTPQPGFAVFQGSPGTVKIDNTAGQVTATGMQFAADGYTLEGGPIALAGERAVIRVGDGSAAGAGMRATLAASLTGQAALVKSDLGTLVLSGANSYTGGTLVEAGTLVGDLNSLHGDIANNSTLVFDVAANGTFGGSVTGAGATIKSGAGALTLAGANATNWQVSAGSLITTSKLFAGNVDLKAGAALVFDQAAAGTYSGTIVGNGTIAVRGGGSIAFTGNGSAFLGTTNVAGGQLLSINGTLGGMLDIAAAARLQGSGTAGSANVTGTIAPGNSIGTLTFSGNLALAPGSVYEVEADASGASDRIIVGGTASIGSNAAVNVLAADGNYAPKTSYTILTAGQGVTGTFASVTSNLAFLTPTLDYSANAVTLNLRRNSVDFATVGETHNQIEIAPAVEALGPGSDVYDAVIALTASEARDAFDQLSGSGHASVRSQLLEDSRFVRDAMVAREGVVRGAGMTLWGRVLGSWATSKVNRDAPGYERDLEGLLTGFDGGLGENLRAGVALGYSKSDIHGKSGRHEIQSYHAGGYLMGTFGAFSLAVGGAYAWNEVQASRRVAFGTFEQTISGDYSARTLQTFGEAAFKGELGGIILQPFLSLAHVRLFDAEIREQGGGAALRGGKSTARVTWGNLGIRTKADIGLNGLGLRFAGSVALRHAFGDRSPDVDLALTGGSTFSVIGAGIERNSIAIDGGLEADLTQNLVVSISYTGNHGKRINDHGARASLAWRF</sequence>
<dbReference type="GO" id="GO:0019867">
    <property type="term" value="C:outer membrane"/>
    <property type="evidence" value="ECO:0007669"/>
    <property type="project" value="InterPro"/>
</dbReference>
<evidence type="ECO:0000313" key="6">
    <source>
        <dbReference type="Proteomes" id="UP000241167"/>
    </source>
</evidence>
<feature type="chain" id="PRO_5015186313" description="Autotransporter domain-containing protein" evidence="3">
    <location>
        <begin position="40"/>
        <end position="2320"/>
    </location>
</feature>
<dbReference type="InterPro" id="IPR013425">
    <property type="entry name" value="Autotrns_rpt"/>
</dbReference>
<dbReference type="InterPro" id="IPR011050">
    <property type="entry name" value="Pectin_lyase_fold/virulence"/>
</dbReference>
<dbReference type="InterPro" id="IPR006315">
    <property type="entry name" value="OM_autotransptr_brl_dom"/>
</dbReference>
<dbReference type="Proteomes" id="UP000241167">
    <property type="component" value="Unassembled WGS sequence"/>
</dbReference>
<accession>A0A2P7QLM8</accession>
<name>A0A2P7QLM8_9SPHN</name>
<organism evidence="5 6">
    <name type="scientific">Allosphingosinicella deserti</name>
    <dbReference type="NCBI Taxonomy" id="2116704"/>
    <lineage>
        <taxon>Bacteria</taxon>
        <taxon>Pseudomonadati</taxon>
        <taxon>Pseudomonadota</taxon>
        <taxon>Alphaproteobacteria</taxon>
        <taxon>Sphingomonadales</taxon>
        <taxon>Sphingomonadaceae</taxon>
        <taxon>Allosphingosinicella</taxon>
    </lineage>
</organism>
<dbReference type="InterPro" id="IPR051551">
    <property type="entry name" value="Autotransporter_adhesion"/>
</dbReference>
<reference evidence="5 6" key="1">
    <citation type="submission" date="2018-03" db="EMBL/GenBank/DDBJ databases">
        <title>The draft genome of Sphingosinicella sp. GL-C-18.</title>
        <authorList>
            <person name="Liu L."/>
            <person name="Li L."/>
            <person name="Liang L."/>
            <person name="Zhang X."/>
            <person name="Wang T."/>
        </authorList>
    </citation>
    <scope>NUCLEOTIDE SEQUENCE [LARGE SCALE GENOMIC DNA]</scope>
    <source>
        <strain evidence="5 6">GL-C-18</strain>
    </source>
</reference>
<evidence type="ECO:0000313" key="5">
    <source>
        <dbReference type="EMBL" id="PSJ38849.1"/>
    </source>
</evidence>
<gene>
    <name evidence="5" type="ORF">C7I55_16105</name>
</gene>
<dbReference type="PANTHER" id="PTHR35037:SF3">
    <property type="entry name" value="C-TERMINAL REGION OF AIDA-LIKE PROTEIN"/>
    <property type="match status" value="1"/>
</dbReference>
<evidence type="ECO:0000256" key="3">
    <source>
        <dbReference type="SAM" id="SignalP"/>
    </source>
</evidence>
<feature type="compositionally biased region" description="Gly residues" evidence="2">
    <location>
        <begin position="44"/>
        <end position="76"/>
    </location>
</feature>
<dbReference type="InterPro" id="IPR036709">
    <property type="entry name" value="Autotransporte_beta_dom_sf"/>
</dbReference>
<keyword evidence="1 3" id="KW-0732">Signal</keyword>
<dbReference type="PROSITE" id="PS51208">
    <property type="entry name" value="AUTOTRANSPORTER"/>
    <property type="match status" value="1"/>
</dbReference>
<keyword evidence="6" id="KW-1185">Reference proteome</keyword>
<feature type="compositionally biased region" description="Gly residues" evidence="2">
    <location>
        <begin position="157"/>
        <end position="171"/>
    </location>
</feature>
<dbReference type="NCBIfam" id="TIGR01414">
    <property type="entry name" value="autotrans_barl"/>
    <property type="match status" value="1"/>
</dbReference>
<proteinExistence type="predicted"/>
<feature type="region of interest" description="Disordered" evidence="2">
    <location>
        <begin position="43"/>
        <end position="171"/>
    </location>
</feature>